<evidence type="ECO:0000313" key="1">
    <source>
        <dbReference type="EMBL" id="CAB0028486.1"/>
    </source>
</evidence>
<feature type="non-terminal residue" evidence="1">
    <location>
        <position position="1"/>
    </location>
</feature>
<proteinExistence type="predicted"/>
<organism evidence="1 2">
    <name type="scientific">Trichogramma brassicae</name>
    <dbReference type="NCBI Taxonomy" id="86971"/>
    <lineage>
        <taxon>Eukaryota</taxon>
        <taxon>Metazoa</taxon>
        <taxon>Ecdysozoa</taxon>
        <taxon>Arthropoda</taxon>
        <taxon>Hexapoda</taxon>
        <taxon>Insecta</taxon>
        <taxon>Pterygota</taxon>
        <taxon>Neoptera</taxon>
        <taxon>Endopterygota</taxon>
        <taxon>Hymenoptera</taxon>
        <taxon>Apocrita</taxon>
        <taxon>Proctotrupomorpha</taxon>
        <taxon>Chalcidoidea</taxon>
        <taxon>Trichogrammatidae</taxon>
        <taxon>Trichogramma</taxon>
    </lineage>
</organism>
<keyword evidence="2" id="KW-1185">Reference proteome</keyword>
<dbReference type="AlphaFoldDB" id="A0A6H5HX68"/>
<reference evidence="1 2" key="1">
    <citation type="submission" date="2020-02" db="EMBL/GenBank/DDBJ databases">
        <authorList>
            <person name="Ferguson B K."/>
        </authorList>
    </citation>
    <scope>NUCLEOTIDE SEQUENCE [LARGE SCALE GENOMIC DNA]</scope>
</reference>
<gene>
    <name evidence="1" type="ORF">TBRA_LOCUS650</name>
</gene>
<evidence type="ECO:0000313" key="2">
    <source>
        <dbReference type="Proteomes" id="UP000479190"/>
    </source>
</evidence>
<sequence length="118" mass="13559">LTPHFTLTVNKIIHQIIHRREQKSAVEGRCSDENGYVRCATFGYDLRLEKGSPEFAAKRKESALRTGQQGWIACSADGVSCRKKGDDSCIRIRRRSCCARCRRLGRYRNLRTRDRIAT</sequence>
<accession>A0A6H5HX68</accession>
<dbReference type="Proteomes" id="UP000479190">
    <property type="component" value="Unassembled WGS sequence"/>
</dbReference>
<dbReference type="EMBL" id="CADCXV010000149">
    <property type="protein sequence ID" value="CAB0028486.1"/>
    <property type="molecule type" value="Genomic_DNA"/>
</dbReference>
<name>A0A6H5HX68_9HYME</name>
<protein>
    <submittedName>
        <fullName evidence="1">Uncharacterized protein</fullName>
    </submittedName>
</protein>